<name>A0A0A0EQK4_9GAMM</name>
<organism evidence="1 2">
    <name type="scientific">Lysobacter arseniciresistens ZS79</name>
    <dbReference type="NCBI Taxonomy" id="913325"/>
    <lineage>
        <taxon>Bacteria</taxon>
        <taxon>Pseudomonadati</taxon>
        <taxon>Pseudomonadota</taxon>
        <taxon>Gammaproteobacteria</taxon>
        <taxon>Lysobacterales</taxon>
        <taxon>Lysobacteraceae</taxon>
        <taxon>Novilysobacter</taxon>
    </lineage>
</organism>
<sequence length="206" mass="22345">MPAPVGFYSAAFVCQAVPQIGCGCLAKPVLARLEDQPAIERAWLHRRGDVIAIEWRCELDVDMQVRLLHVAIGDGSDVASVPAAASFDLLTTFPDPQQWYRRETVDQLSEEEAHTIAARLVLRLSQQDVPLPDGAALQCDVACALRDVLIADENIPIESRLAHLLAAAREVLQQRLGSQAPAPWETVLTLATLLPADAAHPPEHGA</sequence>
<gene>
    <name evidence="1" type="ORF">N799_11665</name>
</gene>
<reference evidence="1 2" key="1">
    <citation type="journal article" date="2015" name="Stand. Genomic Sci.">
        <title>Genomic information of the arsenic-resistant bacterium Lysobacter arseniciresistens type strain ZS79(T) and comparison of Lysobacter draft genomes.</title>
        <authorList>
            <person name="Liu L."/>
            <person name="Zhang S."/>
            <person name="Luo M."/>
            <person name="Wang G."/>
        </authorList>
    </citation>
    <scope>NUCLEOTIDE SEQUENCE [LARGE SCALE GENOMIC DNA]</scope>
    <source>
        <strain evidence="1 2">ZS79</strain>
    </source>
</reference>
<proteinExistence type="predicted"/>
<dbReference type="AlphaFoldDB" id="A0A0A0EQK4"/>
<dbReference type="OrthoDB" id="5958673at2"/>
<dbReference type="RefSeq" id="WP_152597977.1">
    <property type="nucleotide sequence ID" value="NZ_AVPT01000049.1"/>
</dbReference>
<dbReference type="eggNOG" id="ENOG5031ADJ">
    <property type="taxonomic scope" value="Bacteria"/>
</dbReference>
<evidence type="ECO:0000313" key="1">
    <source>
        <dbReference type="EMBL" id="KGM53251.1"/>
    </source>
</evidence>
<dbReference type="STRING" id="913325.N799_11665"/>
<accession>A0A0A0EQK4</accession>
<dbReference type="EMBL" id="AVPT01000049">
    <property type="protein sequence ID" value="KGM53251.1"/>
    <property type="molecule type" value="Genomic_DNA"/>
</dbReference>
<keyword evidence="2" id="KW-1185">Reference proteome</keyword>
<dbReference type="Proteomes" id="UP000029989">
    <property type="component" value="Unassembled WGS sequence"/>
</dbReference>
<protein>
    <submittedName>
        <fullName evidence="1">Uncharacterized protein</fullName>
    </submittedName>
</protein>
<comment type="caution">
    <text evidence="1">The sequence shown here is derived from an EMBL/GenBank/DDBJ whole genome shotgun (WGS) entry which is preliminary data.</text>
</comment>
<evidence type="ECO:0000313" key="2">
    <source>
        <dbReference type="Proteomes" id="UP000029989"/>
    </source>
</evidence>